<gene>
    <name evidence="5" type="ORF">CLUP02_03908</name>
</gene>
<dbReference type="RefSeq" id="XP_049140068.1">
    <property type="nucleotide sequence ID" value="XM_049282925.1"/>
</dbReference>
<dbReference type="EMBL" id="CP019474">
    <property type="protein sequence ID" value="UQC78431.1"/>
    <property type="molecule type" value="Genomic_DNA"/>
</dbReference>
<dbReference type="GeneID" id="73337935"/>
<evidence type="ECO:0000259" key="4">
    <source>
        <dbReference type="SMART" id="SM00382"/>
    </source>
</evidence>
<dbReference type="Gene3D" id="3.40.50.300">
    <property type="entry name" value="P-loop containing nucleotide triphosphate hydrolases"/>
    <property type="match status" value="2"/>
</dbReference>
<keyword evidence="6" id="KW-1185">Reference proteome</keyword>
<dbReference type="Proteomes" id="UP000830671">
    <property type="component" value="Chromosome 2"/>
</dbReference>
<dbReference type="GO" id="GO:0005524">
    <property type="term" value="F:ATP binding"/>
    <property type="evidence" value="ECO:0007669"/>
    <property type="project" value="UniProtKB-KW"/>
</dbReference>
<dbReference type="KEGG" id="clup:CLUP02_03908"/>
<feature type="domain" description="AAA+ ATPase" evidence="4">
    <location>
        <begin position="245"/>
        <end position="380"/>
    </location>
</feature>
<feature type="region of interest" description="Disordered" evidence="3">
    <location>
        <begin position="109"/>
        <end position="188"/>
    </location>
</feature>
<sequence>MASHFFYFFYWTLPQLSYMQEETKSRILRADHTGKLYEVKALPRRRLGRLSWEKISVDASSLRSFLETTSDIRSKNEEDDLRQCQQCDNSLYFRVLGIPNQAADETISSVPVLGERTPSQSPKVTPGVKEEPNLRNQQPNPQPDDELDGNRAPAGVKSERSSGEDNSLQSGHEISAESSDSTSCNFPTHRRTRETLTLRRCENNIAPNYQDIFIEGSIVKKLEQVTSLSLSRPKAFSCGVLKGNKVTSSILYGPPGTGKSMLARGMAKQSKFSMLSISTSEVWQKCHGEDEEMVEAIFSLARKMHPCFVFVDEADAMLGTRNAGERRHSRSMLNQFPMEWDGLVSDTKAPFVLLATNRPLNLGPGVLRRAPVQIHLSNPTREQRSGILGLLLKGETLQDINAGHLAKRQPLGNDLVGTCFEGAGSKVRSNLETGLGKVLFIDEAYRLASNSILHAEAIGELVDAMTQLRYQNNIAIILAGHTVEMERLLRINPGLRSRFTEQMAFPSLIPHACLKHLTQEVKKLKINIPETGGPNGEKLKTVERIFTKLGQTRGWASGRDVETLAKTVTCNVYKRAGRTEQRGATGALQVTWDEVIDAQKGMLAERRGPVGDKVEEPVMNIIVSLPTKSMRSTDGLLAKSIDIAGLLEHMLRCGHISFLPLIVNTKKRKQERHINNDSNDNHRDPDKPNSVTHSLCFYPTVHSWIPTNAAIPCQLQYQTPSHKTPNDKLTP</sequence>
<dbReference type="InterPro" id="IPR051701">
    <property type="entry name" value="Mito_OM_Translocase_MSP1"/>
</dbReference>
<evidence type="ECO:0000313" key="6">
    <source>
        <dbReference type="Proteomes" id="UP000830671"/>
    </source>
</evidence>
<dbReference type="PANTHER" id="PTHR45644:SF56">
    <property type="entry name" value="AAA ATPASE, PUTATIVE (AFU_ORTHOLOGUE AFUA_2G12920)-RELATED"/>
    <property type="match status" value="1"/>
</dbReference>
<dbReference type="GO" id="GO:0016887">
    <property type="term" value="F:ATP hydrolysis activity"/>
    <property type="evidence" value="ECO:0007669"/>
    <property type="project" value="InterPro"/>
</dbReference>
<feature type="compositionally biased region" description="Polar residues" evidence="3">
    <location>
        <begin position="164"/>
        <end position="186"/>
    </location>
</feature>
<evidence type="ECO:0000256" key="3">
    <source>
        <dbReference type="SAM" id="MobiDB-lite"/>
    </source>
</evidence>
<organism evidence="5 6">
    <name type="scientific">Colletotrichum lupini</name>
    <dbReference type="NCBI Taxonomy" id="145971"/>
    <lineage>
        <taxon>Eukaryota</taxon>
        <taxon>Fungi</taxon>
        <taxon>Dikarya</taxon>
        <taxon>Ascomycota</taxon>
        <taxon>Pezizomycotina</taxon>
        <taxon>Sordariomycetes</taxon>
        <taxon>Hypocreomycetidae</taxon>
        <taxon>Glomerellales</taxon>
        <taxon>Glomerellaceae</taxon>
        <taxon>Colletotrichum</taxon>
        <taxon>Colletotrichum acutatum species complex</taxon>
    </lineage>
</organism>
<keyword evidence="1" id="KW-0547">Nucleotide-binding</keyword>
<dbReference type="SMART" id="SM00382">
    <property type="entry name" value="AAA"/>
    <property type="match status" value="1"/>
</dbReference>
<dbReference type="InterPro" id="IPR027417">
    <property type="entry name" value="P-loop_NTPase"/>
</dbReference>
<reference evidence="5" key="1">
    <citation type="journal article" date="2021" name="Mol. Plant Microbe Interact.">
        <title>Complete Genome Sequence of the Plant-Pathogenic Fungus Colletotrichum lupini.</title>
        <authorList>
            <person name="Baroncelli R."/>
            <person name="Pensec F."/>
            <person name="Da Lio D."/>
            <person name="Boufleur T."/>
            <person name="Vicente I."/>
            <person name="Sarrocco S."/>
            <person name="Picot A."/>
            <person name="Baraldi E."/>
            <person name="Sukno S."/>
            <person name="Thon M."/>
            <person name="Le Floch G."/>
        </authorList>
    </citation>
    <scope>NUCLEOTIDE SEQUENCE</scope>
    <source>
        <strain evidence="5">IMI 504893</strain>
    </source>
</reference>
<evidence type="ECO:0000256" key="2">
    <source>
        <dbReference type="ARBA" id="ARBA00022840"/>
    </source>
</evidence>
<proteinExistence type="predicted"/>
<keyword evidence="2" id="KW-0067">ATP-binding</keyword>
<evidence type="ECO:0000313" key="5">
    <source>
        <dbReference type="EMBL" id="UQC78431.1"/>
    </source>
</evidence>
<protein>
    <submittedName>
        <fullName evidence="5">Spastin</fullName>
    </submittedName>
</protein>
<dbReference type="InterPro" id="IPR003959">
    <property type="entry name" value="ATPase_AAA_core"/>
</dbReference>
<dbReference type="Pfam" id="PF00004">
    <property type="entry name" value="AAA"/>
    <property type="match status" value="1"/>
</dbReference>
<accession>A0A9Q8SK77</accession>
<dbReference type="PANTHER" id="PTHR45644">
    <property type="entry name" value="AAA ATPASE, PUTATIVE (AFU_ORTHOLOGUE AFUA_2G12920)-RELATED-RELATED"/>
    <property type="match status" value="1"/>
</dbReference>
<dbReference type="SUPFAM" id="SSF52540">
    <property type="entry name" value="P-loop containing nucleoside triphosphate hydrolases"/>
    <property type="match status" value="2"/>
</dbReference>
<dbReference type="InterPro" id="IPR003593">
    <property type="entry name" value="AAA+_ATPase"/>
</dbReference>
<evidence type="ECO:0000256" key="1">
    <source>
        <dbReference type="ARBA" id="ARBA00022741"/>
    </source>
</evidence>
<dbReference type="GO" id="GO:0005741">
    <property type="term" value="C:mitochondrial outer membrane"/>
    <property type="evidence" value="ECO:0007669"/>
    <property type="project" value="TreeGrafter"/>
</dbReference>
<name>A0A9Q8SK77_9PEZI</name>
<dbReference type="AlphaFoldDB" id="A0A9Q8SK77"/>